<evidence type="ECO:0000313" key="4">
    <source>
        <dbReference type="Proteomes" id="UP001295684"/>
    </source>
</evidence>
<comment type="caution">
    <text evidence="3">The sequence shown here is derived from an EMBL/GenBank/DDBJ whole genome shotgun (WGS) entry which is preliminary data.</text>
</comment>
<organism evidence="3 4">
    <name type="scientific">Euplotes crassus</name>
    <dbReference type="NCBI Taxonomy" id="5936"/>
    <lineage>
        <taxon>Eukaryota</taxon>
        <taxon>Sar</taxon>
        <taxon>Alveolata</taxon>
        <taxon>Ciliophora</taxon>
        <taxon>Intramacronucleata</taxon>
        <taxon>Spirotrichea</taxon>
        <taxon>Hypotrichia</taxon>
        <taxon>Euplotida</taxon>
        <taxon>Euplotidae</taxon>
        <taxon>Moneuplotes</taxon>
    </lineage>
</organism>
<evidence type="ECO:0000256" key="1">
    <source>
        <dbReference type="SAM" id="Coils"/>
    </source>
</evidence>
<keyword evidence="1" id="KW-0175">Coiled coil</keyword>
<protein>
    <submittedName>
        <fullName evidence="3">Uncharacterized protein</fullName>
    </submittedName>
</protein>
<evidence type="ECO:0000313" key="3">
    <source>
        <dbReference type="EMBL" id="CAI2367776.1"/>
    </source>
</evidence>
<accession>A0AAD1UEF5</accession>
<proteinExistence type="predicted"/>
<sequence>MRGNLRECCLRNLKMKKKQQQIVDGERKIKSLTKVYRKLKDNCNKFLRVKKKSSLKRSSTRKSLFQKILSRINEKKKFRQKVELITKLYLDNLHSIFYDPLDSKTDSGDEEGDPIKIKRINIDRFYNEKAHRRLRTKVDKIKGKSLIGNTKGVDVKNIISKFVKEKFPKKRREDLKFVEWRIKFRKQEKELNAHRFSKRKQTIEPSNPQAKNLKDDCYTMNNFKSILSEVNSPPRNINFLAKNYIAPSCMHNSKQLDSQQQKKNQEFEKAKELLQQEERYFSSYHRELEEERNSRVQSPFHLVSSSPKGIEILSNPLKSNTSDRFGSKDRLQDLFYTASRPQQIGRNIFSAGACNRRRRKIHTRNTSTAVTRCRKKVPKTRFTFMSL</sequence>
<feature type="region of interest" description="Disordered" evidence="2">
    <location>
        <begin position="196"/>
        <end position="215"/>
    </location>
</feature>
<dbReference type="Proteomes" id="UP001295684">
    <property type="component" value="Unassembled WGS sequence"/>
</dbReference>
<name>A0AAD1UEF5_EUPCR</name>
<dbReference type="AlphaFoldDB" id="A0AAD1UEF5"/>
<feature type="coiled-coil region" evidence="1">
    <location>
        <begin position="15"/>
        <end position="42"/>
    </location>
</feature>
<evidence type="ECO:0000256" key="2">
    <source>
        <dbReference type="SAM" id="MobiDB-lite"/>
    </source>
</evidence>
<keyword evidence="4" id="KW-1185">Reference proteome</keyword>
<dbReference type="EMBL" id="CAMPGE010008892">
    <property type="protein sequence ID" value="CAI2367776.1"/>
    <property type="molecule type" value="Genomic_DNA"/>
</dbReference>
<reference evidence="3" key="1">
    <citation type="submission" date="2023-07" db="EMBL/GenBank/DDBJ databases">
        <authorList>
            <consortium name="AG Swart"/>
            <person name="Singh M."/>
            <person name="Singh A."/>
            <person name="Seah K."/>
            <person name="Emmerich C."/>
        </authorList>
    </citation>
    <scope>NUCLEOTIDE SEQUENCE</scope>
    <source>
        <strain evidence="3">DP1</strain>
    </source>
</reference>
<gene>
    <name evidence="3" type="ORF">ECRASSUSDP1_LOCUS9064</name>
</gene>